<evidence type="ECO:0008006" key="3">
    <source>
        <dbReference type="Google" id="ProtNLM"/>
    </source>
</evidence>
<keyword evidence="2" id="KW-1185">Reference proteome</keyword>
<sequence length="608" mass="63618">MTVGTTVTPDIAAWPPLDEDKRAPGRQLLDWAADGAGSRLCLVRGAEGSGKSALLAWLLAGTVGRPGLVVHATVPSEGLTTETFAWELGRQLGYGPLSPGRMLDQVAADERPLLLLVPDLHRAGAGPADLPSAAPETLVAELLEPLLTLPHLRAAVEVGTSGLLAAEGVEAVEVVDLGARDGEGAEPAPYAELVAAVPRTADGRPDWAQAPDTVLRRVLDAALRTDGPYDQGGAVLSLLADPGFLVHGSATALTAVLADERVPVPGRLREVWRRAAPELTAYHTDSAERAALLHAAAVDTDPDLTEYLRPLAGQHWWSAVWARRALPVNALALVPGVARGLLAADPTGRLRTYDVESGTALDASGATASPSSVGASDAAAAPAVHPASVRPRSLAPRDARSALLLDRSDALLPLVTEDDPTTAFALERIAEYHGSAALAGEESLVTALGSGGTRSPYAVVGDRGGTVHVWSLGEYQDVPRSHRVHEQPVTAVTCVDTTDGLTLTFSAGADGSVRLWEVSAEPMPVPVQERPYRTTGLAAADTPAGPVLAVAWSDGEVHLWHVFTGRVRVLPWLRDCDSLALTPEGVLVVGDTAGLSTVRLRLDVLWER</sequence>
<organism evidence="1 2">
    <name type="scientific">Streptomyces pseudovenezuelae</name>
    <dbReference type="NCBI Taxonomy" id="67350"/>
    <lineage>
        <taxon>Bacteria</taxon>
        <taxon>Bacillati</taxon>
        <taxon>Actinomycetota</taxon>
        <taxon>Actinomycetes</taxon>
        <taxon>Kitasatosporales</taxon>
        <taxon>Streptomycetaceae</taxon>
        <taxon>Streptomyces</taxon>
        <taxon>Streptomyces aurantiacus group</taxon>
    </lineage>
</organism>
<gene>
    <name evidence="1" type="ORF">OG929_31950</name>
</gene>
<dbReference type="PROSITE" id="PS00678">
    <property type="entry name" value="WD_REPEATS_1"/>
    <property type="match status" value="1"/>
</dbReference>
<dbReference type="Proteomes" id="UP001432168">
    <property type="component" value="Chromosome"/>
</dbReference>
<dbReference type="InterPro" id="IPR019775">
    <property type="entry name" value="WD40_repeat_CS"/>
</dbReference>
<dbReference type="SUPFAM" id="SSF101898">
    <property type="entry name" value="NHL repeat"/>
    <property type="match status" value="1"/>
</dbReference>
<name>A0ABZ1X4Z1_9ACTN</name>
<accession>A0ABZ1X4Z1</accession>
<dbReference type="InterPro" id="IPR015943">
    <property type="entry name" value="WD40/YVTN_repeat-like_dom_sf"/>
</dbReference>
<evidence type="ECO:0000313" key="1">
    <source>
        <dbReference type="EMBL" id="WUT46636.1"/>
    </source>
</evidence>
<reference evidence="1" key="1">
    <citation type="submission" date="2022-10" db="EMBL/GenBank/DDBJ databases">
        <title>The complete genomes of actinobacterial strains from the NBC collection.</title>
        <authorList>
            <person name="Joergensen T.S."/>
            <person name="Alvarez Arevalo M."/>
            <person name="Sterndorff E.B."/>
            <person name="Faurdal D."/>
            <person name="Vuksanovic O."/>
            <person name="Mourched A.-S."/>
            <person name="Charusanti P."/>
            <person name="Shaw S."/>
            <person name="Blin K."/>
            <person name="Weber T."/>
        </authorList>
    </citation>
    <scope>NUCLEOTIDE SEQUENCE</scope>
    <source>
        <strain evidence="1">NBC_00686</strain>
    </source>
</reference>
<dbReference type="Gene3D" id="2.130.10.10">
    <property type="entry name" value="YVTN repeat-like/Quinoprotein amine dehydrogenase"/>
    <property type="match status" value="1"/>
</dbReference>
<dbReference type="EMBL" id="CP109011">
    <property type="protein sequence ID" value="WUT46636.1"/>
    <property type="molecule type" value="Genomic_DNA"/>
</dbReference>
<protein>
    <recommendedName>
        <fullName evidence="3">Orc1-like AAA ATPase domain-containing protein</fullName>
    </recommendedName>
</protein>
<dbReference type="RefSeq" id="WP_329267993.1">
    <property type="nucleotide sequence ID" value="NZ_CP109011.1"/>
</dbReference>
<proteinExistence type="predicted"/>
<evidence type="ECO:0000313" key="2">
    <source>
        <dbReference type="Proteomes" id="UP001432168"/>
    </source>
</evidence>